<name>A0A1M4WGK5_9BACE</name>
<dbReference type="AlphaFoldDB" id="A0A1M4WGK5"/>
<feature type="domain" description="Lipocalin-like" evidence="2">
    <location>
        <begin position="16"/>
        <end position="126"/>
    </location>
</feature>
<keyword evidence="1" id="KW-0732">Signal</keyword>
<dbReference type="RefSeq" id="WP_073399353.1">
    <property type="nucleotide sequence ID" value="NZ_FQTV01000003.1"/>
</dbReference>
<accession>A0A1M4WGK5</accession>
<evidence type="ECO:0000313" key="4">
    <source>
        <dbReference type="Proteomes" id="UP000184509"/>
    </source>
</evidence>
<dbReference type="PROSITE" id="PS51257">
    <property type="entry name" value="PROKAR_LIPOPROTEIN"/>
    <property type="match status" value="1"/>
</dbReference>
<sequence length="126" mass="14185">MKKKYILLTFIVLISITSCQKASINGDLDGMWQLMKIEKKDKPAEVPVQLYYCIQLHMVQLQGAATCHGTFSHKGDSIYLVIRSSNKKAVAAYGMNDTIQSFGIENISSEKMTLNSSSARLQFRKF</sequence>
<evidence type="ECO:0000259" key="2">
    <source>
        <dbReference type="Pfam" id="PF16585"/>
    </source>
</evidence>
<organism evidence="3 4">
    <name type="scientific">Bacteroides luti</name>
    <dbReference type="NCBI Taxonomy" id="1297750"/>
    <lineage>
        <taxon>Bacteria</taxon>
        <taxon>Pseudomonadati</taxon>
        <taxon>Bacteroidota</taxon>
        <taxon>Bacteroidia</taxon>
        <taxon>Bacteroidales</taxon>
        <taxon>Bacteroidaceae</taxon>
        <taxon>Bacteroides</taxon>
    </lineage>
</organism>
<protein>
    <submittedName>
        <fullName evidence="3">Lipocalin-like domain-containing protein</fullName>
    </submittedName>
</protein>
<evidence type="ECO:0000256" key="1">
    <source>
        <dbReference type="SAM" id="SignalP"/>
    </source>
</evidence>
<dbReference type="Gene3D" id="2.40.128.280">
    <property type="match status" value="1"/>
</dbReference>
<feature type="signal peptide" evidence="1">
    <location>
        <begin position="1"/>
        <end position="22"/>
    </location>
</feature>
<reference evidence="3 4" key="1">
    <citation type="submission" date="2016-11" db="EMBL/GenBank/DDBJ databases">
        <authorList>
            <person name="Jaros S."/>
            <person name="Januszkiewicz K."/>
            <person name="Wedrychowicz H."/>
        </authorList>
    </citation>
    <scope>NUCLEOTIDE SEQUENCE [LARGE SCALE GENOMIC DNA]</scope>
    <source>
        <strain evidence="3 4">DSM 26991</strain>
    </source>
</reference>
<evidence type="ECO:0000313" key="3">
    <source>
        <dbReference type="EMBL" id="SHE80366.1"/>
    </source>
</evidence>
<dbReference type="OrthoDB" id="1043158at2"/>
<dbReference type="Proteomes" id="UP000184509">
    <property type="component" value="Unassembled WGS sequence"/>
</dbReference>
<dbReference type="EMBL" id="FQTV01000003">
    <property type="protein sequence ID" value="SHE80366.1"/>
    <property type="molecule type" value="Genomic_DNA"/>
</dbReference>
<dbReference type="Pfam" id="PF16585">
    <property type="entry name" value="Lipocalin_8"/>
    <property type="match status" value="1"/>
</dbReference>
<proteinExistence type="predicted"/>
<keyword evidence="4" id="KW-1185">Reference proteome</keyword>
<feature type="chain" id="PRO_5012974059" evidence="1">
    <location>
        <begin position="23"/>
        <end position="126"/>
    </location>
</feature>
<gene>
    <name evidence="3" type="ORF">SAMN05444405_10379</name>
</gene>
<dbReference type="InterPro" id="IPR024311">
    <property type="entry name" value="Lipocalin-like"/>
</dbReference>